<accession>A0A941HZX4</accession>
<evidence type="ECO:0000256" key="2">
    <source>
        <dbReference type="ARBA" id="ARBA00023125"/>
    </source>
</evidence>
<keyword evidence="2" id="KW-0238">DNA-binding</keyword>
<feature type="domain" description="HTH araC/xylS-type" evidence="4">
    <location>
        <begin position="212"/>
        <end position="310"/>
    </location>
</feature>
<evidence type="ECO:0000259" key="4">
    <source>
        <dbReference type="PROSITE" id="PS01124"/>
    </source>
</evidence>
<dbReference type="SMART" id="SM00342">
    <property type="entry name" value="HTH_ARAC"/>
    <property type="match status" value="1"/>
</dbReference>
<keyword evidence="3" id="KW-0804">Transcription</keyword>
<dbReference type="SUPFAM" id="SSF52317">
    <property type="entry name" value="Class I glutamine amidotransferase-like"/>
    <property type="match status" value="1"/>
</dbReference>
<organism evidence="5 6">
    <name type="scientific">Phycicoccus avicenniae</name>
    <dbReference type="NCBI Taxonomy" id="2828860"/>
    <lineage>
        <taxon>Bacteria</taxon>
        <taxon>Bacillati</taxon>
        <taxon>Actinomycetota</taxon>
        <taxon>Actinomycetes</taxon>
        <taxon>Micrococcales</taxon>
        <taxon>Intrasporangiaceae</taxon>
        <taxon>Phycicoccus</taxon>
    </lineage>
</organism>
<evidence type="ECO:0000313" key="6">
    <source>
        <dbReference type="Proteomes" id="UP000677016"/>
    </source>
</evidence>
<dbReference type="InterPro" id="IPR009057">
    <property type="entry name" value="Homeodomain-like_sf"/>
</dbReference>
<evidence type="ECO:0000256" key="3">
    <source>
        <dbReference type="ARBA" id="ARBA00023163"/>
    </source>
</evidence>
<dbReference type="InterPro" id="IPR029062">
    <property type="entry name" value="Class_I_gatase-like"/>
</dbReference>
<dbReference type="EMBL" id="JAGSNF010000004">
    <property type="protein sequence ID" value="MBR7742716.1"/>
    <property type="molecule type" value="Genomic_DNA"/>
</dbReference>
<comment type="caution">
    <text evidence="5">The sequence shown here is derived from an EMBL/GenBank/DDBJ whole genome shotgun (WGS) entry which is preliminary data.</text>
</comment>
<dbReference type="InterPro" id="IPR018062">
    <property type="entry name" value="HTH_AraC-typ_CS"/>
</dbReference>
<dbReference type="PROSITE" id="PS01124">
    <property type="entry name" value="HTH_ARAC_FAMILY_2"/>
    <property type="match status" value="1"/>
</dbReference>
<dbReference type="InterPro" id="IPR052158">
    <property type="entry name" value="INH-QAR"/>
</dbReference>
<dbReference type="Gene3D" id="3.40.50.880">
    <property type="match status" value="1"/>
</dbReference>
<proteinExistence type="predicted"/>
<dbReference type="AlphaFoldDB" id="A0A941HZX4"/>
<dbReference type="RefSeq" id="WP_211601865.1">
    <property type="nucleotide sequence ID" value="NZ_JAGSNF010000004.1"/>
</dbReference>
<keyword evidence="1" id="KW-0805">Transcription regulation</keyword>
<keyword evidence="6" id="KW-1185">Reference proteome</keyword>
<dbReference type="CDD" id="cd03137">
    <property type="entry name" value="GATase1_AraC_1"/>
    <property type="match status" value="1"/>
</dbReference>
<sequence length="313" mass="34231">MKTVAVVVQDGVEAFGLGCIVEVWGEPYHPEDDNPVFDLRVCAATPGVVRGRSVDVVVPEGLDWAAGADLVAMTSRRPHLPDHPAVLEMLRAAYDGGSDVFAHCSGTFTLGAAGLLDGRECTTHWRYTDLLRRQYPEAVVRPEVLYVHDGTVLTGAGSAAALDASLHLVRDRLGSRHAAAAARRIVIPPHRDGGQAQFVDRPVVPTAAESLAPLLEWATKHLDEDLGVRALARRSALSERTLARRFRQETGMTPHAWVVEQRVRRAEQLLERTDLSVDAVARDVGFGSAATLRHHVRRVRELSPTAYRSRFAV</sequence>
<dbReference type="GO" id="GO:0043565">
    <property type="term" value="F:sequence-specific DNA binding"/>
    <property type="evidence" value="ECO:0007669"/>
    <property type="project" value="InterPro"/>
</dbReference>
<dbReference type="InterPro" id="IPR018060">
    <property type="entry name" value="HTH_AraC"/>
</dbReference>
<dbReference type="SUPFAM" id="SSF46689">
    <property type="entry name" value="Homeodomain-like"/>
    <property type="match status" value="2"/>
</dbReference>
<dbReference type="Gene3D" id="1.10.10.60">
    <property type="entry name" value="Homeodomain-like"/>
    <property type="match status" value="1"/>
</dbReference>
<dbReference type="PROSITE" id="PS00041">
    <property type="entry name" value="HTH_ARAC_FAMILY_1"/>
    <property type="match status" value="1"/>
</dbReference>
<gene>
    <name evidence="5" type="ORF">KC207_05360</name>
</gene>
<evidence type="ECO:0000313" key="5">
    <source>
        <dbReference type="EMBL" id="MBR7742716.1"/>
    </source>
</evidence>
<dbReference type="GO" id="GO:0003700">
    <property type="term" value="F:DNA-binding transcription factor activity"/>
    <property type="evidence" value="ECO:0007669"/>
    <property type="project" value="InterPro"/>
</dbReference>
<evidence type="ECO:0000256" key="1">
    <source>
        <dbReference type="ARBA" id="ARBA00023015"/>
    </source>
</evidence>
<dbReference type="Pfam" id="PF12833">
    <property type="entry name" value="HTH_18"/>
    <property type="match status" value="1"/>
</dbReference>
<dbReference type="Proteomes" id="UP000677016">
    <property type="component" value="Unassembled WGS sequence"/>
</dbReference>
<reference evidence="5" key="1">
    <citation type="submission" date="2021-04" db="EMBL/GenBank/DDBJ databases">
        <title>Phycicoccus avicenniae sp. nov., a novel endophytic actinomycetes isolated from branch of Avicennia mariana.</title>
        <authorList>
            <person name="Tuo L."/>
        </authorList>
    </citation>
    <scope>NUCLEOTIDE SEQUENCE</scope>
    <source>
        <strain evidence="5">BSK3Z-2</strain>
    </source>
</reference>
<dbReference type="Pfam" id="PF01965">
    <property type="entry name" value="DJ-1_PfpI"/>
    <property type="match status" value="1"/>
</dbReference>
<protein>
    <submittedName>
        <fullName evidence="5">Helix-turn-helix domain-containing protein</fullName>
    </submittedName>
</protein>
<dbReference type="PANTHER" id="PTHR43130:SF3">
    <property type="entry name" value="HTH-TYPE TRANSCRIPTIONAL REGULATOR RV1931C"/>
    <property type="match status" value="1"/>
</dbReference>
<name>A0A941HZX4_9MICO</name>
<dbReference type="PANTHER" id="PTHR43130">
    <property type="entry name" value="ARAC-FAMILY TRANSCRIPTIONAL REGULATOR"/>
    <property type="match status" value="1"/>
</dbReference>
<dbReference type="InterPro" id="IPR002818">
    <property type="entry name" value="DJ-1/PfpI"/>
</dbReference>